<dbReference type="InterPro" id="IPR031350">
    <property type="entry name" value="Goodbye_dom"/>
</dbReference>
<evidence type="ECO:0000313" key="5">
    <source>
        <dbReference type="Proteomes" id="UP000554235"/>
    </source>
</evidence>
<dbReference type="AlphaFoldDB" id="A0A8H4PCU0"/>
<feature type="domain" description="NACHT" evidence="3">
    <location>
        <begin position="352"/>
        <end position="492"/>
    </location>
</feature>
<keyword evidence="1" id="KW-0677">Repeat</keyword>
<evidence type="ECO:0000259" key="3">
    <source>
        <dbReference type="PROSITE" id="PS50837"/>
    </source>
</evidence>
<dbReference type="Pfam" id="PF17109">
    <property type="entry name" value="Goodbye"/>
    <property type="match status" value="1"/>
</dbReference>
<feature type="compositionally biased region" description="Acidic residues" evidence="2">
    <location>
        <begin position="694"/>
        <end position="721"/>
    </location>
</feature>
<name>A0A8H4PCU0_9HYPO</name>
<proteinExistence type="predicted"/>
<dbReference type="PANTHER" id="PTHR10039:SF17">
    <property type="entry name" value="FUNGAL STAND N-TERMINAL GOODBYE DOMAIN-CONTAINING PROTEIN-RELATED"/>
    <property type="match status" value="1"/>
</dbReference>
<protein>
    <recommendedName>
        <fullName evidence="3">NACHT domain-containing protein</fullName>
    </recommendedName>
</protein>
<organism evidence="4 5">
    <name type="scientific">Fusarium albosuccineum</name>
    <dbReference type="NCBI Taxonomy" id="1237068"/>
    <lineage>
        <taxon>Eukaryota</taxon>
        <taxon>Fungi</taxon>
        <taxon>Dikarya</taxon>
        <taxon>Ascomycota</taxon>
        <taxon>Pezizomycotina</taxon>
        <taxon>Sordariomycetes</taxon>
        <taxon>Hypocreomycetidae</taxon>
        <taxon>Hypocreales</taxon>
        <taxon>Nectriaceae</taxon>
        <taxon>Fusarium</taxon>
        <taxon>Fusarium decemcellulare species complex</taxon>
    </lineage>
</organism>
<dbReference type="PROSITE" id="PS50837">
    <property type="entry name" value="NACHT"/>
    <property type="match status" value="1"/>
</dbReference>
<accession>A0A8H4PCU0</accession>
<dbReference type="Gene3D" id="3.40.50.300">
    <property type="entry name" value="P-loop containing nucleotide triphosphate hydrolases"/>
    <property type="match status" value="1"/>
</dbReference>
<dbReference type="Pfam" id="PF24883">
    <property type="entry name" value="NPHP3_N"/>
    <property type="match status" value="1"/>
</dbReference>
<evidence type="ECO:0000256" key="1">
    <source>
        <dbReference type="ARBA" id="ARBA00022737"/>
    </source>
</evidence>
<dbReference type="InterPro" id="IPR007111">
    <property type="entry name" value="NACHT_NTPase"/>
</dbReference>
<comment type="caution">
    <text evidence="4">The sequence shown here is derived from an EMBL/GenBank/DDBJ whole genome shotgun (WGS) entry which is preliminary data.</text>
</comment>
<dbReference type="InterPro" id="IPR027417">
    <property type="entry name" value="P-loop_NTPase"/>
</dbReference>
<dbReference type="Proteomes" id="UP000554235">
    <property type="component" value="Unassembled WGS sequence"/>
</dbReference>
<dbReference type="EMBL" id="JAADYS010000933">
    <property type="protein sequence ID" value="KAF4466083.1"/>
    <property type="molecule type" value="Genomic_DNA"/>
</dbReference>
<reference evidence="4 5" key="1">
    <citation type="submission" date="2020-01" db="EMBL/GenBank/DDBJ databases">
        <title>Identification and distribution of gene clusters putatively required for synthesis of sphingolipid metabolism inhibitors in phylogenetically diverse species of the filamentous fungus Fusarium.</title>
        <authorList>
            <person name="Kim H.-S."/>
            <person name="Busman M."/>
            <person name="Brown D.W."/>
            <person name="Divon H."/>
            <person name="Uhlig S."/>
            <person name="Proctor R.H."/>
        </authorList>
    </citation>
    <scope>NUCLEOTIDE SEQUENCE [LARGE SCALE GENOMIC DNA]</scope>
    <source>
        <strain evidence="4 5">NRRL 20459</strain>
    </source>
</reference>
<gene>
    <name evidence="4" type="ORF">FALBO_7062</name>
</gene>
<dbReference type="InterPro" id="IPR056884">
    <property type="entry name" value="NPHP3-like_N"/>
</dbReference>
<dbReference type="SUPFAM" id="SSF52540">
    <property type="entry name" value="P-loop containing nucleoside triphosphate hydrolases"/>
    <property type="match status" value="1"/>
</dbReference>
<dbReference type="PANTHER" id="PTHR10039">
    <property type="entry name" value="AMELOGENIN"/>
    <property type="match status" value="1"/>
</dbReference>
<dbReference type="OrthoDB" id="5150251at2759"/>
<feature type="non-terminal residue" evidence="4">
    <location>
        <position position="729"/>
    </location>
</feature>
<feature type="region of interest" description="Disordered" evidence="2">
    <location>
        <begin position="694"/>
        <end position="729"/>
    </location>
</feature>
<evidence type="ECO:0000313" key="4">
    <source>
        <dbReference type="EMBL" id="KAF4466083.1"/>
    </source>
</evidence>
<sequence>MTISYSDKSSREETDLGALWQEALIKYCEECGTDLRTLPISRLNITHTKAEQERQLVLFSEYRHDKGKLDKLRSLVAQNSDIVVGVATHIANAGSAAFPPSAALLTAFNYVMNASRAVSEDYDMIVSFFDVMNSFLERISMLESRMPGEWQFRRFLVNVFSAMMTLSAIARECRLKGRLSRWAKALIDGSDPKLKGAFDSLHMHLGRFESAAMLTTLKHTLESGKKLDSLGRGMKEIQLSSKSHAKDAASTSHEILTVVSRQEEQGADHTAGLYQVMKTLNKMSSTKGSQEKLVDAGSRKSISMRTLETLLDYNLDDKTDFASIESHYIDRTYYNWFRTQDVYNDFEIGKVRLLWLLGPAGMGKSTLAYTIVKALQDELISDTTTTVAHFFFRGNSNRRFVSQMLRSCALQVAVRNNVYREETVADIQIYQKLHRGRLNNYRLSQDHQKLWELLFQTKFTKKSGRRLVLILDGVDETDEEDRKCIEMILRDISSSEHINIQVLFVSGPGSFTPVPEAKVRIFEMTKKLILPDIRSVIVARLRNLSRMRKLSQQAKRKIITRLSKQADTLPLYLLANRPGFLAMRYVDHMLRTLDQLGRSERAVVRQLNNLPSCTAELYQIILEECQKSRTDSEFVILKKLFAWLAYTTEPLHLGCARRLLNHIATEDTINIDEELENRCSRILRLSNTTLGYDEEDYDDSDANTDYSGDDNSAENDDDDLGDFSAIVSF</sequence>
<evidence type="ECO:0000256" key="2">
    <source>
        <dbReference type="SAM" id="MobiDB-lite"/>
    </source>
</evidence>
<keyword evidence="5" id="KW-1185">Reference proteome</keyword>